<dbReference type="GO" id="GO:0009289">
    <property type="term" value="C:pilus"/>
    <property type="evidence" value="ECO:0007669"/>
    <property type="project" value="InterPro"/>
</dbReference>
<comment type="caution">
    <text evidence="1">The sequence shown here is derived from an EMBL/GenBank/DDBJ whole genome shotgun (WGS) entry which is preliminary data.</text>
</comment>
<proteinExistence type="predicted"/>
<dbReference type="Gene3D" id="2.60.40.1090">
    <property type="entry name" value="Fimbrial-type adhesion domain"/>
    <property type="match status" value="1"/>
</dbReference>
<evidence type="ECO:0000313" key="1">
    <source>
        <dbReference type="EMBL" id="MBK4717136.1"/>
    </source>
</evidence>
<dbReference type="AlphaFoldDB" id="A0A8K0XY88"/>
<gene>
    <name evidence="1" type="ORF">JJB97_17865</name>
</gene>
<dbReference type="InterPro" id="IPR036937">
    <property type="entry name" value="Adhesion_dom_fimbrial_sf"/>
</dbReference>
<organism evidence="1 2">
    <name type="scientific">Tenebrionibacter intestinalis</name>
    <dbReference type="NCBI Taxonomy" id="2799638"/>
    <lineage>
        <taxon>Bacteria</taxon>
        <taxon>Pseudomonadati</taxon>
        <taxon>Pseudomonadota</taxon>
        <taxon>Gammaproteobacteria</taxon>
        <taxon>Enterobacterales</taxon>
        <taxon>Enterobacteriaceae</taxon>
        <taxon>Tenebrionibacter/Tenebrionicola group</taxon>
        <taxon>Tenebrionibacter</taxon>
    </lineage>
</organism>
<protein>
    <submittedName>
        <fullName evidence="1">Type 1 fimbrial protein</fullName>
    </submittedName>
</protein>
<dbReference type="Proteomes" id="UP000659047">
    <property type="component" value="Unassembled WGS sequence"/>
</dbReference>
<dbReference type="RefSeq" id="WP_238715433.1">
    <property type="nucleotide sequence ID" value="NZ_JAEPBH010000115.1"/>
</dbReference>
<dbReference type="EMBL" id="JAEPBH010000115">
    <property type="protein sequence ID" value="MBK4717136.1"/>
    <property type="molecule type" value="Genomic_DNA"/>
</dbReference>
<dbReference type="InterPro" id="IPR008966">
    <property type="entry name" value="Adhesion_dom_sf"/>
</dbReference>
<sequence>MSGKINFRALVIEATISLPELDILKYRGVEAVQSENESLYVDIGATSERLFPSVGSIAGRALFMLRINNFSAQTVSVVFNGELLINHIGFATNNSSVGIIIEDIFGNRVIPGERYEYPLQQGENALVFTCGLISVTDKILPGEVEALSEFEFAFK</sequence>
<accession>A0A8K0XY88</accession>
<dbReference type="SUPFAM" id="SSF49401">
    <property type="entry name" value="Bacterial adhesins"/>
    <property type="match status" value="1"/>
</dbReference>
<dbReference type="GO" id="GO:0007155">
    <property type="term" value="P:cell adhesion"/>
    <property type="evidence" value="ECO:0007669"/>
    <property type="project" value="InterPro"/>
</dbReference>
<evidence type="ECO:0000313" key="2">
    <source>
        <dbReference type="Proteomes" id="UP000659047"/>
    </source>
</evidence>
<reference evidence="1" key="1">
    <citation type="submission" date="2021-01" db="EMBL/GenBank/DDBJ databases">
        <title>Intestinitalea alba gen. nov., sp. nov., a novel genus of the family Enterobacteriaceae, isolated from the gut of the plastic-eating mealworm Tenebrio molitor L.</title>
        <authorList>
            <person name="Yang Y."/>
        </authorList>
    </citation>
    <scope>NUCLEOTIDE SEQUENCE</scope>
    <source>
        <strain evidence="1">BIT-L3</strain>
    </source>
</reference>
<keyword evidence="2" id="KW-1185">Reference proteome</keyword>
<name>A0A8K0XY88_9ENTR</name>